<feature type="region of interest" description="Disordered" evidence="1">
    <location>
        <begin position="171"/>
        <end position="267"/>
    </location>
</feature>
<reference evidence="3" key="1">
    <citation type="submission" date="2016-12" db="EMBL/GenBank/DDBJ databases">
        <title>An insight into the sialome and mialome of the sand fly, Nyssomyia neivai.</title>
        <authorList>
            <person name="Sebastian V."/>
            <person name="Goulart T.M."/>
            <person name="Oliveira W."/>
            <person name="Calvo E."/>
            <person name="Oliveira L.F."/>
            <person name="Pinto M.C."/>
            <person name="Rosselino A.M."/>
            <person name="Ribeiro J.M."/>
        </authorList>
    </citation>
    <scope>NUCLEOTIDE SEQUENCE</scope>
</reference>
<feature type="compositionally biased region" description="Basic residues" evidence="1">
    <location>
        <begin position="200"/>
        <end position="226"/>
    </location>
</feature>
<feature type="region of interest" description="Disordered" evidence="1">
    <location>
        <begin position="1"/>
        <end position="53"/>
    </location>
</feature>
<dbReference type="PROSITE" id="PS50250">
    <property type="entry name" value="PCI"/>
    <property type="match status" value="1"/>
</dbReference>
<feature type="compositionally biased region" description="Basic residues" evidence="1">
    <location>
        <begin position="1"/>
        <end position="15"/>
    </location>
</feature>
<dbReference type="AlphaFoldDB" id="A0A1L8DGR5"/>
<protein>
    <submittedName>
        <fullName evidence="3">Putative leucine permease transcriptional regulator</fullName>
    </submittedName>
</protein>
<accession>A0A1L8DGR5</accession>
<dbReference type="EMBL" id="GFDF01008436">
    <property type="protein sequence ID" value="JAV05648.1"/>
    <property type="molecule type" value="Transcribed_RNA"/>
</dbReference>
<organism evidence="3">
    <name type="scientific">Nyssomyia neivai</name>
    <dbReference type="NCBI Taxonomy" id="330878"/>
    <lineage>
        <taxon>Eukaryota</taxon>
        <taxon>Metazoa</taxon>
        <taxon>Ecdysozoa</taxon>
        <taxon>Arthropoda</taxon>
        <taxon>Hexapoda</taxon>
        <taxon>Insecta</taxon>
        <taxon>Pterygota</taxon>
        <taxon>Neoptera</taxon>
        <taxon>Endopterygota</taxon>
        <taxon>Diptera</taxon>
        <taxon>Nematocera</taxon>
        <taxon>Psychodoidea</taxon>
        <taxon>Psychodidae</taxon>
        <taxon>Nyssomyia</taxon>
    </lineage>
</organism>
<dbReference type="InterPro" id="IPR005062">
    <property type="entry name" value="SAC3/GANP/THP3_conserved"/>
</dbReference>
<name>A0A1L8DGR5_9DIPT</name>
<dbReference type="PANTHER" id="PTHR12436:SF4">
    <property type="entry name" value="LEUKOCYTE RECEPTOR CLUSTER MEMBER 8"/>
    <property type="match status" value="1"/>
</dbReference>
<evidence type="ECO:0000313" key="3">
    <source>
        <dbReference type="EMBL" id="JAV05648.1"/>
    </source>
</evidence>
<sequence>MFGSAQKKKRKKNKNKQGGAFAEANLPIPPPPPTIGPIAQDMSKPPPPLPPVITENNQPAASVAMDAPPPETFTKKITPLPPNPFNNPTNAWPEVLNNYVTRCYAKCKTDFDKDQIGICLKGRITAAANKGELWTKDWDNEPIPSVHSERNAIMVQRQPVVGVLAQYQKAGGAQGKHVSKKGISQSLGARLGSKAGSRVSRSRSRSPRFKRRSHSSSTSPRRKRRSSSSSSNASSYRGKGQASGKGNKGAKNNRKAKKGSPSRRAPFYAANGVIGGAVEGDMKRLQQRAARFNKPSVQSSVVTNPFNKHKKLQMPSVFRPYVDDAADDGNHFDFTNIHIVGTCRDVEKSFLRLTKAPEPNEVRPVDVLKVSLVNVKAKWVEKQDYFYACDQLKSIRQDLTVQGIRDNFTVEVYETHARIAMEKGDHEEFNQCQTQLKMLYGEVGGENSYEFTGYRILYYIFTKNTLDLTTILKALTVQMRENISVAHALELRTAWALGNYCKFFQLYKSAPLMAGYLIDWFVDRERKLALKNIVKAYRPNIPVEYVSKILAFDSTQKCTEWLQPLELAYVTTEGVGVQIDGKNSMNAIGNI</sequence>
<dbReference type="GO" id="GO:0005634">
    <property type="term" value="C:nucleus"/>
    <property type="evidence" value="ECO:0007669"/>
    <property type="project" value="TreeGrafter"/>
</dbReference>
<dbReference type="InterPro" id="IPR000717">
    <property type="entry name" value="PCI_dom"/>
</dbReference>
<dbReference type="PANTHER" id="PTHR12436">
    <property type="entry name" value="80 KDA MCM3-ASSOCIATED PROTEIN"/>
    <property type="match status" value="1"/>
</dbReference>
<feature type="compositionally biased region" description="Low complexity" evidence="1">
    <location>
        <begin position="227"/>
        <end position="240"/>
    </location>
</feature>
<dbReference type="Pfam" id="PF03399">
    <property type="entry name" value="SAC3_GANP"/>
    <property type="match status" value="1"/>
</dbReference>
<dbReference type="Gene3D" id="1.25.40.990">
    <property type="match status" value="1"/>
</dbReference>
<proteinExistence type="predicted"/>
<evidence type="ECO:0000256" key="1">
    <source>
        <dbReference type="SAM" id="MobiDB-lite"/>
    </source>
</evidence>
<dbReference type="InterPro" id="IPR045107">
    <property type="entry name" value="SAC3/GANP/THP3"/>
</dbReference>
<feature type="domain" description="PCI" evidence="2">
    <location>
        <begin position="425"/>
        <end position="591"/>
    </location>
</feature>
<dbReference type="FunFam" id="1.25.40.990:FF:000010">
    <property type="entry name" value="Leukocyte receptor cluster member"/>
    <property type="match status" value="1"/>
</dbReference>
<feature type="compositionally biased region" description="Basic residues" evidence="1">
    <location>
        <begin position="251"/>
        <end position="261"/>
    </location>
</feature>
<evidence type="ECO:0000259" key="2">
    <source>
        <dbReference type="PROSITE" id="PS50250"/>
    </source>
</evidence>